<evidence type="ECO:0000313" key="3">
    <source>
        <dbReference type="Proteomes" id="UP000769528"/>
    </source>
</evidence>
<dbReference type="AlphaFoldDB" id="A0A9P8PZK7"/>
<evidence type="ECO:0000313" key="2">
    <source>
        <dbReference type="EMBL" id="KAH3680129.1"/>
    </source>
</evidence>
<keyword evidence="1" id="KW-0812">Transmembrane</keyword>
<proteinExistence type="predicted"/>
<keyword evidence="1" id="KW-1133">Transmembrane helix</keyword>
<evidence type="ECO:0000256" key="1">
    <source>
        <dbReference type="SAM" id="Phobius"/>
    </source>
</evidence>
<protein>
    <submittedName>
        <fullName evidence="2">Uncharacterized protein</fullName>
    </submittedName>
</protein>
<keyword evidence="3" id="KW-1185">Reference proteome</keyword>
<sequence>MKPALTNSTNKSSPICVSSSEFSIVCDHTKVALSFGNGNKAIGPVGCRLKPSIREIFNSLAIGEFFKPAARVKPAGPPPTTKTSTTFGSNDFGAESTAYAKALLKIKDILLVFSQLVILVCFIVSIMI</sequence>
<feature type="transmembrane region" description="Helical" evidence="1">
    <location>
        <begin position="109"/>
        <end position="127"/>
    </location>
</feature>
<dbReference type="EMBL" id="JAEUBF010000159">
    <property type="protein sequence ID" value="KAH3680129.1"/>
    <property type="molecule type" value="Genomic_DNA"/>
</dbReference>
<reference evidence="2" key="1">
    <citation type="journal article" date="2021" name="Open Biol.">
        <title>Shared evolutionary footprints suggest mitochondrial oxidative damage underlies multiple complex I losses in fungi.</title>
        <authorList>
            <person name="Schikora-Tamarit M.A."/>
            <person name="Marcet-Houben M."/>
            <person name="Nosek J."/>
            <person name="Gabaldon T."/>
        </authorList>
    </citation>
    <scope>NUCLEOTIDE SEQUENCE</scope>
    <source>
        <strain evidence="2">CBS6341</strain>
    </source>
</reference>
<keyword evidence="1" id="KW-0472">Membrane</keyword>
<name>A0A9P8PZK7_9ASCO</name>
<organism evidence="2 3">
    <name type="scientific">Wickerhamomyces mucosus</name>
    <dbReference type="NCBI Taxonomy" id="1378264"/>
    <lineage>
        <taxon>Eukaryota</taxon>
        <taxon>Fungi</taxon>
        <taxon>Dikarya</taxon>
        <taxon>Ascomycota</taxon>
        <taxon>Saccharomycotina</taxon>
        <taxon>Saccharomycetes</taxon>
        <taxon>Phaffomycetales</taxon>
        <taxon>Wickerhamomycetaceae</taxon>
        <taxon>Wickerhamomyces</taxon>
    </lineage>
</organism>
<reference evidence="2" key="2">
    <citation type="submission" date="2021-01" db="EMBL/GenBank/DDBJ databases">
        <authorList>
            <person name="Schikora-Tamarit M.A."/>
        </authorList>
    </citation>
    <scope>NUCLEOTIDE SEQUENCE</scope>
    <source>
        <strain evidence="2">CBS6341</strain>
    </source>
</reference>
<dbReference type="Proteomes" id="UP000769528">
    <property type="component" value="Unassembled WGS sequence"/>
</dbReference>
<gene>
    <name evidence="2" type="ORF">WICMUC_000530</name>
</gene>
<comment type="caution">
    <text evidence="2">The sequence shown here is derived from an EMBL/GenBank/DDBJ whole genome shotgun (WGS) entry which is preliminary data.</text>
</comment>
<dbReference type="OrthoDB" id="10563986at2759"/>
<accession>A0A9P8PZK7</accession>